<dbReference type="STRING" id="322104.A3LNR0"/>
<keyword evidence="3" id="KW-1185">Reference proteome</keyword>
<dbReference type="InParanoid" id="A3LNR0"/>
<gene>
    <name evidence="2" type="ORF">PICST_29677</name>
</gene>
<dbReference type="EMBL" id="CP000496">
    <property type="protein sequence ID" value="ABN64370.2"/>
    <property type="molecule type" value="Genomic_DNA"/>
</dbReference>
<feature type="compositionally biased region" description="Pro residues" evidence="1">
    <location>
        <begin position="246"/>
        <end position="270"/>
    </location>
</feature>
<feature type="compositionally biased region" description="Low complexity" evidence="1">
    <location>
        <begin position="49"/>
        <end position="67"/>
    </location>
</feature>
<dbReference type="GeneID" id="4836849"/>
<dbReference type="OrthoDB" id="2405700at2759"/>
<dbReference type="InterPro" id="IPR038910">
    <property type="entry name" value="Hua1-like"/>
</dbReference>
<accession>A3LNR0</accession>
<evidence type="ECO:0000256" key="1">
    <source>
        <dbReference type="SAM" id="MobiDB-lite"/>
    </source>
</evidence>
<feature type="region of interest" description="Disordered" evidence="1">
    <location>
        <begin position="1"/>
        <end position="67"/>
    </location>
</feature>
<dbReference type="OMA" id="GMVHFLF"/>
<dbReference type="KEGG" id="pic:PICST_29677"/>
<dbReference type="PANTHER" id="PTHR28031">
    <property type="entry name" value="PROLINE-RICH PROTEIN HUA1"/>
    <property type="match status" value="1"/>
</dbReference>
<organism evidence="2 3">
    <name type="scientific">Scheffersomyces stipitis (strain ATCC 58785 / CBS 6054 / NBRC 10063 / NRRL Y-11545)</name>
    <name type="common">Yeast</name>
    <name type="synonym">Pichia stipitis</name>
    <dbReference type="NCBI Taxonomy" id="322104"/>
    <lineage>
        <taxon>Eukaryota</taxon>
        <taxon>Fungi</taxon>
        <taxon>Dikarya</taxon>
        <taxon>Ascomycota</taxon>
        <taxon>Saccharomycotina</taxon>
        <taxon>Pichiomycetes</taxon>
        <taxon>Debaryomycetaceae</taxon>
        <taxon>Scheffersomyces</taxon>
    </lineage>
</organism>
<sequence length="277" mass="30584">MSKYPEDTPDLPPPTYEEAISEQHTGVSSIAPPHPPRPKPNHLVPPLPNRRTSNSSTNSSSGNSYNSQNLYSANSSLPFKYERGYLCSKCKNSGYKVKNGRLCRDCWDKFYLRKNAYNPNPDLPFKYPVKYFCDKCNNTGYKLKNGKSCKDCWELFSPRNRVGGSSSYGRMNITSPPVAATAMGGFGPMAPMMVPPVAPLRVPPGDPRLGGVPCGRCRGTGMITFLLDQDLCPVCRGLGRVIHGPPRAPMPPPQHYQQPFAPPPPHPSRPQYPYGKS</sequence>
<feature type="region of interest" description="Disordered" evidence="1">
    <location>
        <begin position="246"/>
        <end position="277"/>
    </location>
</feature>
<dbReference type="Gene3D" id="6.20.20.10">
    <property type="match status" value="1"/>
</dbReference>
<dbReference type="Proteomes" id="UP000002258">
    <property type="component" value="Chromosome 2"/>
</dbReference>
<evidence type="ECO:0008006" key="4">
    <source>
        <dbReference type="Google" id="ProtNLM"/>
    </source>
</evidence>
<evidence type="ECO:0000313" key="2">
    <source>
        <dbReference type="EMBL" id="ABN64370.2"/>
    </source>
</evidence>
<dbReference type="AlphaFoldDB" id="A3LNR0"/>
<dbReference type="FunCoup" id="A3LNR0">
    <property type="interactions" value="53"/>
</dbReference>
<dbReference type="HOGENOM" id="CLU_078573_0_0_1"/>
<proteinExistence type="predicted"/>
<evidence type="ECO:0000313" key="3">
    <source>
        <dbReference type="Proteomes" id="UP000002258"/>
    </source>
</evidence>
<reference evidence="2 3" key="1">
    <citation type="journal article" date="2007" name="Nat. Biotechnol.">
        <title>Genome sequence of the lignocellulose-bioconverting and xylose-fermenting yeast Pichia stipitis.</title>
        <authorList>
            <person name="Jeffries T.W."/>
            <person name="Grigoriev I.V."/>
            <person name="Grimwood J."/>
            <person name="Laplaza J.M."/>
            <person name="Aerts A."/>
            <person name="Salamov A."/>
            <person name="Schmutz J."/>
            <person name="Lindquist E."/>
            <person name="Dehal P."/>
            <person name="Shapiro H."/>
            <person name="Jin Y.S."/>
            <person name="Passoth V."/>
            <person name="Richardson P.M."/>
        </authorList>
    </citation>
    <scope>NUCLEOTIDE SEQUENCE [LARGE SCALE GENOMIC DNA]</scope>
    <source>
        <strain evidence="3">ATCC 58785 / CBS 6054 / NBRC 10063 / NRRL Y-11545</strain>
    </source>
</reference>
<protein>
    <recommendedName>
        <fullName evidence="4">Proline-rich protein HUA1</fullName>
    </recommendedName>
</protein>
<dbReference type="GO" id="GO:0005737">
    <property type="term" value="C:cytoplasm"/>
    <property type="evidence" value="ECO:0007669"/>
    <property type="project" value="TreeGrafter"/>
</dbReference>
<dbReference type="eggNOG" id="ENOG502S12N">
    <property type="taxonomic scope" value="Eukaryota"/>
</dbReference>
<dbReference type="RefSeq" id="XP_001382399.2">
    <property type="nucleotide sequence ID" value="XM_001382362.1"/>
</dbReference>
<name>A3LNR0_PICST</name>
<dbReference type="PANTHER" id="PTHR28031:SF1">
    <property type="entry name" value="PROLINE-RICH PROTEIN HUA1"/>
    <property type="match status" value="1"/>
</dbReference>